<feature type="transmembrane region" description="Helical" evidence="6">
    <location>
        <begin position="6"/>
        <end position="27"/>
    </location>
</feature>
<evidence type="ECO:0000256" key="1">
    <source>
        <dbReference type="ARBA" id="ARBA00004651"/>
    </source>
</evidence>
<dbReference type="PANTHER" id="PTHR30086">
    <property type="entry name" value="ARGININE EXPORTER PROTEIN ARGO"/>
    <property type="match status" value="1"/>
</dbReference>
<keyword evidence="3 6" id="KW-0812">Transmembrane</keyword>
<evidence type="ECO:0000313" key="7">
    <source>
        <dbReference type="EMBL" id="GAA2097326.1"/>
    </source>
</evidence>
<protein>
    <submittedName>
        <fullName evidence="7">LysE family translocator</fullName>
    </submittedName>
</protein>
<keyword evidence="2" id="KW-1003">Cell membrane</keyword>
<organism evidence="7 8">
    <name type="scientific">Brevibacterium salitolerans</name>
    <dbReference type="NCBI Taxonomy" id="1403566"/>
    <lineage>
        <taxon>Bacteria</taxon>
        <taxon>Bacillati</taxon>
        <taxon>Actinomycetota</taxon>
        <taxon>Actinomycetes</taxon>
        <taxon>Micrococcales</taxon>
        <taxon>Brevibacteriaceae</taxon>
        <taxon>Brevibacterium</taxon>
    </lineage>
</organism>
<keyword evidence="8" id="KW-1185">Reference proteome</keyword>
<evidence type="ECO:0000256" key="3">
    <source>
        <dbReference type="ARBA" id="ARBA00022692"/>
    </source>
</evidence>
<dbReference type="RefSeq" id="WP_344336934.1">
    <property type="nucleotide sequence ID" value="NZ_BAAAPZ010000006.1"/>
</dbReference>
<dbReference type="EMBL" id="BAAAPZ010000006">
    <property type="protein sequence ID" value="GAA2097326.1"/>
    <property type="molecule type" value="Genomic_DNA"/>
</dbReference>
<name>A0ABP5IB10_9MICO</name>
<feature type="transmembrane region" description="Helical" evidence="6">
    <location>
        <begin position="141"/>
        <end position="161"/>
    </location>
</feature>
<comment type="caution">
    <text evidence="7">The sequence shown here is derived from an EMBL/GenBank/DDBJ whole genome shotgun (WGS) entry which is preliminary data.</text>
</comment>
<feature type="transmembrane region" description="Helical" evidence="6">
    <location>
        <begin position="173"/>
        <end position="200"/>
    </location>
</feature>
<evidence type="ECO:0000256" key="4">
    <source>
        <dbReference type="ARBA" id="ARBA00022989"/>
    </source>
</evidence>
<dbReference type="PIRSF" id="PIRSF006324">
    <property type="entry name" value="LeuE"/>
    <property type="match status" value="1"/>
</dbReference>
<evidence type="ECO:0000256" key="2">
    <source>
        <dbReference type="ARBA" id="ARBA00022475"/>
    </source>
</evidence>
<comment type="subcellular location">
    <subcellularLocation>
        <location evidence="1">Cell membrane</location>
        <topology evidence="1">Multi-pass membrane protein</topology>
    </subcellularLocation>
</comment>
<evidence type="ECO:0000256" key="6">
    <source>
        <dbReference type="SAM" id="Phobius"/>
    </source>
</evidence>
<dbReference type="Pfam" id="PF01810">
    <property type="entry name" value="LysE"/>
    <property type="match status" value="1"/>
</dbReference>
<dbReference type="Proteomes" id="UP001500984">
    <property type="component" value="Unassembled WGS sequence"/>
</dbReference>
<feature type="transmembrane region" description="Helical" evidence="6">
    <location>
        <begin position="39"/>
        <end position="64"/>
    </location>
</feature>
<feature type="transmembrane region" description="Helical" evidence="6">
    <location>
        <begin position="70"/>
        <end position="90"/>
    </location>
</feature>
<keyword evidence="4 6" id="KW-1133">Transmembrane helix</keyword>
<evidence type="ECO:0000313" key="8">
    <source>
        <dbReference type="Proteomes" id="UP001500984"/>
    </source>
</evidence>
<keyword evidence="5 6" id="KW-0472">Membrane</keyword>
<accession>A0ABP5IB10</accession>
<dbReference type="InterPro" id="IPR001123">
    <property type="entry name" value="LeuE-type"/>
</dbReference>
<evidence type="ECO:0000256" key="5">
    <source>
        <dbReference type="ARBA" id="ARBA00023136"/>
    </source>
</evidence>
<dbReference type="PANTHER" id="PTHR30086:SF20">
    <property type="entry name" value="ARGININE EXPORTER PROTEIN ARGO-RELATED"/>
    <property type="match status" value="1"/>
</dbReference>
<reference evidence="8" key="1">
    <citation type="journal article" date="2019" name="Int. J. Syst. Evol. Microbiol.">
        <title>The Global Catalogue of Microorganisms (GCM) 10K type strain sequencing project: providing services to taxonomists for standard genome sequencing and annotation.</title>
        <authorList>
            <consortium name="The Broad Institute Genomics Platform"/>
            <consortium name="The Broad Institute Genome Sequencing Center for Infectious Disease"/>
            <person name="Wu L."/>
            <person name="Ma J."/>
        </authorList>
    </citation>
    <scope>NUCLEOTIDE SEQUENCE [LARGE SCALE GENOMIC DNA]</scope>
    <source>
        <strain evidence="8">JCM 15900</strain>
    </source>
</reference>
<sequence length="229" mass="23946">MTEQLLAFALATVVILIVPGPDLMLMLKNAAKGGRSGARWTATGIMVGNTIVATGAALGITALLLNFSGVFTVVKIAGGIYLLFLGVQAFRSYMRLRREAKDSAAEAARTGEDAEPVTGTIEMVSAVTPTSSRGRSFRQGLLSNLLNPKLAAFYISLFPQFELSALGPVAGHLVLAGMFVAMALVWYVLLVLFLSSLGGLFQRPKVARRTEAVAGASLVGIGGFLLAGA</sequence>
<gene>
    <name evidence="7" type="ORF">GCM10009823_17970</name>
</gene>
<proteinExistence type="predicted"/>